<gene>
    <name evidence="1" type="ORF">F3S47_08595</name>
</gene>
<dbReference type="AlphaFoldDB" id="A0A5J5GPQ7"/>
<dbReference type="Gene3D" id="3.40.50.150">
    <property type="entry name" value="Vaccinia Virus protein VP39"/>
    <property type="match status" value="1"/>
</dbReference>
<dbReference type="InterPro" id="IPR029063">
    <property type="entry name" value="SAM-dependent_MTases_sf"/>
</dbReference>
<dbReference type="EMBL" id="VYQE01000002">
    <property type="protein sequence ID" value="KAA9009514.1"/>
    <property type="molecule type" value="Genomic_DNA"/>
</dbReference>
<accession>A0A5J5GPQ7</accession>
<comment type="caution">
    <text evidence="1">The sequence shown here is derived from an EMBL/GenBank/DDBJ whole genome shotgun (WGS) entry which is preliminary data.</text>
</comment>
<evidence type="ECO:0000313" key="2">
    <source>
        <dbReference type="Proteomes" id="UP000326554"/>
    </source>
</evidence>
<keyword evidence="2" id="KW-1185">Reference proteome</keyword>
<sequence length="186" mass="21406">MPEAEADWLRDTYEAASVILEYGSGGSTVLASEMPGKTIRSVENDWAWARMMRAWFESNPGRSRPEIVHVGIGPTKAWGRPRNYVRHAEFARYPLAVWDGPEAIQPDVVLIDGRFRVGCLLACVFRAKRPLTVLFDDYVEREHYHVCEDYAERVETRGRMARFEVTPRQIRNDELLEVIGLIQQPE</sequence>
<reference evidence="1 2" key="1">
    <citation type="submission" date="2019-09" db="EMBL/GenBank/DDBJ databases">
        <authorList>
            <person name="Park J.-S."/>
            <person name="Choi H.-J."/>
        </authorList>
    </citation>
    <scope>NUCLEOTIDE SEQUENCE [LARGE SCALE GENOMIC DNA]</scope>
    <source>
        <strain evidence="1 2">176SS1-4</strain>
    </source>
</reference>
<organism evidence="1 2">
    <name type="scientific">Histidinibacterium aquaticum</name>
    <dbReference type="NCBI Taxonomy" id="2613962"/>
    <lineage>
        <taxon>Bacteria</taxon>
        <taxon>Pseudomonadati</taxon>
        <taxon>Pseudomonadota</taxon>
        <taxon>Alphaproteobacteria</taxon>
        <taxon>Rhodobacterales</taxon>
        <taxon>Paracoccaceae</taxon>
        <taxon>Histidinibacterium</taxon>
    </lineage>
</organism>
<evidence type="ECO:0000313" key="1">
    <source>
        <dbReference type="EMBL" id="KAA9009514.1"/>
    </source>
</evidence>
<name>A0A5J5GPQ7_9RHOB</name>
<protein>
    <recommendedName>
        <fullName evidence="3">Class I SAM-dependent methyltransferase</fullName>
    </recommendedName>
</protein>
<evidence type="ECO:0008006" key="3">
    <source>
        <dbReference type="Google" id="ProtNLM"/>
    </source>
</evidence>
<proteinExistence type="predicted"/>
<dbReference type="Proteomes" id="UP000326554">
    <property type="component" value="Unassembled WGS sequence"/>
</dbReference>